<sequence length="241" mass="26074">MGTTNIDKTKERVQKLLNQAADRAGTAEGEVFYQKAFDLMAAYGFEERDLKNPTDGDEVIMRTFSLGGSYTDMQASLLINLCNTLHCMGYMEGARRSRKVSTVTAFGLRRHLERVDMLYGVLNPQMAAGAQKISGNRALGVATVVARRSYMGGFISVIAERLQAAEGTVAAGKGEYALALMDDRDKASDAMNEFAAQQGIEFTNRSSRATVDAGAFFQGVSAGETSDLGQTRVRARPALPC</sequence>
<keyword evidence="4" id="KW-1185">Reference proteome</keyword>
<dbReference type="STRING" id="1161099.SAMN05444817_10531"/>
<gene>
    <name evidence="3" type="ORF">SAMN05444817_10531</name>
</gene>
<dbReference type="Pfam" id="PF10979">
    <property type="entry name" value="DUF2786"/>
    <property type="match status" value="1"/>
</dbReference>
<evidence type="ECO:0000313" key="4">
    <source>
        <dbReference type="Proteomes" id="UP000186292"/>
    </source>
</evidence>
<dbReference type="Pfam" id="PF23771">
    <property type="entry name" value="DUF7168"/>
    <property type="match status" value="1"/>
</dbReference>
<feature type="domain" description="DUF2786" evidence="1">
    <location>
        <begin position="8"/>
        <end position="46"/>
    </location>
</feature>
<dbReference type="InterPro" id="IPR055592">
    <property type="entry name" value="DUF7168"/>
</dbReference>
<proteinExistence type="predicted"/>
<dbReference type="Proteomes" id="UP000186292">
    <property type="component" value="Unassembled WGS sequence"/>
</dbReference>
<evidence type="ECO:0000259" key="2">
    <source>
        <dbReference type="Pfam" id="PF23771"/>
    </source>
</evidence>
<reference evidence="4" key="1">
    <citation type="submission" date="2017-01" db="EMBL/GenBank/DDBJ databases">
        <authorList>
            <person name="Varghese N."/>
            <person name="Submissions S."/>
        </authorList>
    </citation>
    <scope>NUCLEOTIDE SEQUENCE [LARGE SCALE GENOMIC DNA]</scope>
    <source>
        <strain evidence="4">DSM 44531</strain>
    </source>
</reference>
<dbReference type="OrthoDB" id="5145833at2"/>
<dbReference type="InterPro" id="IPR024498">
    <property type="entry name" value="DUF2786"/>
</dbReference>
<accession>A0A1N7J9W5</accession>
<evidence type="ECO:0000259" key="1">
    <source>
        <dbReference type="Pfam" id="PF10979"/>
    </source>
</evidence>
<dbReference type="RefSeq" id="WP_076599121.1">
    <property type="nucleotide sequence ID" value="NZ_CP046976.1"/>
</dbReference>
<protein>
    <submittedName>
        <fullName evidence="3">Uncharacterized protein</fullName>
    </submittedName>
</protein>
<feature type="domain" description="DUF7168" evidence="2">
    <location>
        <begin position="75"/>
        <end position="168"/>
    </location>
</feature>
<name>A0A1N7J9W5_9CORY</name>
<organism evidence="3 4">
    <name type="scientific">Corynebacterium appendicis CIP 107643</name>
    <dbReference type="NCBI Taxonomy" id="1161099"/>
    <lineage>
        <taxon>Bacteria</taxon>
        <taxon>Bacillati</taxon>
        <taxon>Actinomycetota</taxon>
        <taxon>Actinomycetes</taxon>
        <taxon>Mycobacteriales</taxon>
        <taxon>Corynebacteriaceae</taxon>
        <taxon>Corynebacterium</taxon>
    </lineage>
</organism>
<evidence type="ECO:0000313" key="3">
    <source>
        <dbReference type="EMBL" id="SIS46125.1"/>
    </source>
</evidence>
<dbReference type="EMBL" id="FTOF01000005">
    <property type="protein sequence ID" value="SIS46125.1"/>
    <property type="molecule type" value="Genomic_DNA"/>
</dbReference>
<dbReference type="AlphaFoldDB" id="A0A1N7J9W5"/>